<gene>
    <name evidence="1" type="ORF">NJU99_09830</name>
</gene>
<keyword evidence="2" id="KW-1185">Reference proteome</keyword>
<evidence type="ECO:0000313" key="1">
    <source>
        <dbReference type="EMBL" id="UTJ05564.1"/>
    </source>
</evidence>
<dbReference type="Proteomes" id="UP001060012">
    <property type="component" value="Chromosome"/>
</dbReference>
<proteinExistence type="predicted"/>
<dbReference type="RefSeq" id="WP_254575745.1">
    <property type="nucleotide sequence ID" value="NZ_CP100595.1"/>
</dbReference>
<evidence type="ECO:0000313" key="2">
    <source>
        <dbReference type="Proteomes" id="UP001060012"/>
    </source>
</evidence>
<sequence length="100" mass="12045">MNFIYIKNYLNIPRESKLLFFKFISSFKKCRVQNQKVILSDNSLILEFSEDSNIDDAFKEIKDYFKKESFIDVKTLESLLLDREVLTLTFDENNKKRIYL</sequence>
<accession>A0ABY5E030</accession>
<organism evidence="1 2">
    <name type="scientific">Arcobacter roscoffensis</name>
    <dbReference type="NCBI Taxonomy" id="2961520"/>
    <lineage>
        <taxon>Bacteria</taxon>
        <taxon>Pseudomonadati</taxon>
        <taxon>Campylobacterota</taxon>
        <taxon>Epsilonproteobacteria</taxon>
        <taxon>Campylobacterales</taxon>
        <taxon>Arcobacteraceae</taxon>
        <taxon>Arcobacter</taxon>
    </lineage>
</organism>
<dbReference type="EMBL" id="CP100595">
    <property type="protein sequence ID" value="UTJ05564.1"/>
    <property type="molecule type" value="Genomic_DNA"/>
</dbReference>
<reference evidence="1" key="1">
    <citation type="submission" date="2022-07" db="EMBL/GenBank/DDBJ databases">
        <title>Arcobacter roscoffensis sp. nov., a marine bacterium isolated from coastal seawater collected from Roscoff, France.</title>
        <authorList>
            <person name="Pascual J."/>
            <person name="Lepeaux C."/>
            <person name="Methner A."/>
            <person name="Overmann J."/>
        </authorList>
    </citation>
    <scope>NUCLEOTIDE SEQUENCE</scope>
    <source>
        <strain evidence="1">ARW1-2F2</strain>
    </source>
</reference>
<protein>
    <submittedName>
        <fullName evidence="1">Uncharacterized protein</fullName>
    </submittedName>
</protein>
<name>A0ABY5E030_9BACT</name>